<name>A0ABS8YL50_9BACL</name>
<evidence type="ECO:0000256" key="1">
    <source>
        <dbReference type="SAM" id="Phobius"/>
    </source>
</evidence>
<dbReference type="InterPro" id="IPR000326">
    <property type="entry name" value="PAP2/HPO"/>
</dbReference>
<comment type="caution">
    <text evidence="3">The sequence shown here is derived from an EMBL/GenBank/DDBJ whole genome shotgun (WGS) entry which is preliminary data.</text>
</comment>
<dbReference type="Pfam" id="PF01569">
    <property type="entry name" value="PAP2"/>
    <property type="match status" value="1"/>
</dbReference>
<feature type="transmembrane region" description="Helical" evidence="1">
    <location>
        <begin position="176"/>
        <end position="197"/>
    </location>
</feature>
<dbReference type="SUPFAM" id="SSF48317">
    <property type="entry name" value="Acid phosphatase/Vanadium-dependent haloperoxidase"/>
    <property type="match status" value="1"/>
</dbReference>
<feature type="transmembrane region" description="Helical" evidence="1">
    <location>
        <begin position="48"/>
        <end position="72"/>
    </location>
</feature>
<dbReference type="CDD" id="cd03392">
    <property type="entry name" value="PAP2_like_2"/>
    <property type="match status" value="1"/>
</dbReference>
<accession>A0ABS8YL50</accession>
<dbReference type="InterPro" id="IPR036938">
    <property type="entry name" value="PAP2/HPO_sf"/>
</dbReference>
<proteinExistence type="predicted"/>
<feature type="transmembrane region" description="Helical" evidence="1">
    <location>
        <begin position="79"/>
        <end position="96"/>
    </location>
</feature>
<evidence type="ECO:0000313" key="3">
    <source>
        <dbReference type="EMBL" id="MCE5172292.1"/>
    </source>
</evidence>
<protein>
    <submittedName>
        <fullName evidence="3">Phosphatase PAP2 family protein</fullName>
    </submittedName>
</protein>
<keyword evidence="1" id="KW-0812">Transmembrane</keyword>
<evidence type="ECO:0000259" key="2">
    <source>
        <dbReference type="SMART" id="SM00014"/>
    </source>
</evidence>
<feature type="domain" description="Phosphatidic acid phosphatase type 2/haloperoxidase" evidence="2">
    <location>
        <begin position="79"/>
        <end position="191"/>
    </location>
</feature>
<reference evidence="3 4" key="1">
    <citation type="submission" date="2021-11" db="EMBL/GenBank/DDBJ databases">
        <title>Draft genome sequence of Paenibacillus profundus YoMME, a new Gram-positive bacteria with exoelectrogenic properties.</title>
        <authorList>
            <person name="Hubenova Y."/>
            <person name="Hubenova E."/>
            <person name="Manasiev Y."/>
            <person name="Peykov S."/>
            <person name="Mitov M."/>
        </authorList>
    </citation>
    <scope>NUCLEOTIDE SEQUENCE [LARGE SCALE GENOMIC DNA]</scope>
    <source>
        <strain evidence="3 4">YoMME</strain>
    </source>
</reference>
<keyword evidence="1" id="KW-1133">Transmembrane helix</keyword>
<dbReference type="Gene3D" id="1.20.144.10">
    <property type="entry name" value="Phosphatidic acid phosphatase type 2/haloperoxidase"/>
    <property type="match status" value="2"/>
</dbReference>
<keyword evidence="4" id="KW-1185">Reference proteome</keyword>
<feature type="transmembrane region" description="Helical" evidence="1">
    <location>
        <begin position="148"/>
        <end position="170"/>
    </location>
</feature>
<feature type="transmembrane region" description="Helical" evidence="1">
    <location>
        <begin position="116"/>
        <end position="136"/>
    </location>
</feature>
<keyword evidence="1" id="KW-0472">Membrane</keyword>
<organism evidence="3 4">
    <name type="scientific">Paenibacillus profundus</name>
    <dbReference type="NCBI Taxonomy" id="1173085"/>
    <lineage>
        <taxon>Bacteria</taxon>
        <taxon>Bacillati</taxon>
        <taxon>Bacillota</taxon>
        <taxon>Bacilli</taxon>
        <taxon>Bacillales</taxon>
        <taxon>Paenibacillaceae</taxon>
        <taxon>Paenibacillus</taxon>
    </lineage>
</organism>
<dbReference type="EMBL" id="JAJNBZ010000026">
    <property type="protein sequence ID" value="MCE5172292.1"/>
    <property type="molecule type" value="Genomic_DNA"/>
</dbReference>
<sequence length="210" mass="23529">MFFGFLLLLGFGALAIAINRQPLNPFDLNIAAFVQSFESPSLTKIMELFTSIGSTKYAIIIAVLTLVFLYFVLGHRMELIFLIAVLGGSAGMNQLLKMVIHRERPIVHRLIEETGYSFPSGHTMGAIGLYGALAFLLWRHIASRPGRILLIVSSCVMIAMIGVSRVYLGVHYPSDIIGGLMASGFWLALMIWVFQWYMEHRHTRLSSYDN</sequence>
<dbReference type="Proteomes" id="UP001199916">
    <property type="component" value="Unassembled WGS sequence"/>
</dbReference>
<gene>
    <name evidence="3" type="ORF">LQV63_23725</name>
</gene>
<evidence type="ECO:0000313" key="4">
    <source>
        <dbReference type="Proteomes" id="UP001199916"/>
    </source>
</evidence>
<dbReference type="SMART" id="SM00014">
    <property type="entry name" value="acidPPc"/>
    <property type="match status" value="1"/>
</dbReference>
<dbReference type="PANTHER" id="PTHR14969">
    <property type="entry name" value="SPHINGOSINE-1-PHOSPHATE PHOSPHOHYDROLASE"/>
    <property type="match status" value="1"/>
</dbReference>
<dbReference type="PANTHER" id="PTHR14969:SF13">
    <property type="entry name" value="AT30094P"/>
    <property type="match status" value="1"/>
</dbReference>